<evidence type="ECO:0000256" key="1">
    <source>
        <dbReference type="ARBA" id="ARBA00004651"/>
    </source>
</evidence>
<dbReference type="PANTHER" id="PTHR43744">
    <property type="entry name" value="ABC TRANSPORTER PERMEASE PROTEIN MG189-RELATED-RELATED"/>
    <property type="match status" value="1"/>
</dbReference>
<dbReference type="Proteomes" id="UP000198855">
    <property type="component" value="Unassembled WGS sequence"/>
</dbReference>
<evidence type="ECO:0000256" key="5">
    <source>
        <dbReference type="ARBA" id="ARBA00022989"/>
    </source>
</evidence>
<keyword evidence="5 7" id="KW-1133">Transmembrane helix</keyword>
<keyword evidence="6 7" id="KW-0472">Membrane</keyword>
<keyword evidence="10" id="KW-1185">Reference proteome</keyword>
<gene>
    <name evidence="9" type="ORF">SAMN05216378_0188</name>
</gene>
<dbReference type="PANTHER" id="PTHR43744:SF9">
    <property type="entry name" value="POLYGALACTURONAN_RHAMNOGALACTURONAN TRANSPORT SYSTEM PERMEASE PROTEIN YTCP"/>
    <property type="match status" value="1"/>
</dbReference>
<keyword evidence="3" id="KW-1003">Cell membrane</keyword>
<evidence type="ECO:0000259" key="8">
    <source>
        <dbReference type="PROSITE" id="PS50928"/>
    </source>
</evidence>
<dbReference type="GO" id="GO:0055085">
    <property type="term" value="P:transmembrane transport"/>
    <property type="evidence" value="ECO:0007669"/>
    <property type="project" value="InterPro"/>
</dbReference>
<dbReference type="InterPro" id="IPR035906">
    <property type="entry name" value="MetI-like_sf"/>
</dbReference>
<dbReference type="Pfam" id="PF00528">
    <property type="entry name" value="BPD_transp_1"/>
    <property type="match status" value="1"/>
</dbReference>
<comment type="subcellular location">
    <subcellularLocation>
        <location evidence="1 7">Cell membrane</location>
        <topology evidence="1 7">Multi-pass membrane protein</topology>
    </subcellularLocation>
</comment>
<accession>A0A1I1SSU6</accession>
<organism evidence="9 10">
    <name type="scientific">Paenibacillus catalpae</name>
    <dbReference type="NCBI Taxonomy" id="1045775"/>
    <lineage>
        <taxon>Bacteria</taxon>
        <taxon>Bacillati</taxon>
        <taxon>Bacillota</taxon>
        <taxon>Bacilli</taxon>
        <taxon>Bacillales</taxon>
        <taxon>Paenibacillaceae</taxon>
        <taxon>Paenibacillus</taxon>
    </lineage>
</organism>
<name>A0A1I1SSU6_9BACL</name>
<feature type="domain" description="ABC transmembrane type-1" evidence="8">
    <location>
        <begin position="79"/>
        <end position="285"/>
    </location>
</feature>
<dbReference type="Gene3D" id="1.10.3720.10">
    <property type="entry name" value="MetI-like"/>
    <property type="match status" value="1"/>
</dbReference>
<comment type="similarity">
    <text evidence="7">Belongs to the binding-protein-dependent transport system permease family.</text>
</comment>
<dbReference type="InterPro" id="IPR000515">
    <property type="entry name" value="MetI-like"/>
</dbReference>
<dbReference type="EMBL" id="FOMT01000001">
    <property type="protein sequence ID" value="SFD49507.1"/>
    <property type="molecule type" value="Genomic_DNA"/>
</dbReference>
<keyword evidence="9" id="KW-0762">Sugar transport</keyword>
<dbReference type="GO" id="GO:0005886">
    <property type="term" value="C:plasma membrane"/>
    <property type="evidence" value="ECO:0007669"/>
    <property type="project" value="UniProtKB-SubCell"/>
</dbReference>
<dbReference type="AlphaFoldDB" id="A0A1I1SSU6"/>
<keyword evidence="2 7" id="KW-0813">Transport</keyword>
<feature type="transmembrane region" description="Helical" evidence="7">
    <location>
        <begin position="146"/>
        <end position="166"/>
    </location>
</feature>
<feature type="transmembrane region" description="Helical" evidence="7">
    <location>
        <begin position="83"/>
        <end position="102"/>
    </location>
</feature>
<feature type="transmembrane region" description="Helical" evidence="7">
    <location>
        <begin position="186"/>
        <end position="210"/>
    </location>
</feature>
<evidence type="ECO:0000256" key="4">
    <source>
        <dbReference type="ARBA" id="ARBA00022692"/>
    </source>
</evidence>
<evidence type="ECO:0000256" key="7">
    <source>
        <dbReference type="RuleBase" id="RU363032"/>
    </source>
</evidence>
<dbReference type="PROSITE" id="PS50928">
    <property type="entry name" value="ABC_TM1"/>
    <property type="match status" value="1"/>
</dbReference>
<evidence type="ECO:0000256" key="3">
    <source>
        <dbReference type="ARBA" id="ARBA00022475"/>
    </source>
</evidence>
<proteinExistence type="inferred from homology"/>
<dbReference type="CDD" id="cd06261">
    <property type="entry name" value="TM_PBP2"/>
    <property type="match status" value="1"/>
</dbReference>
<keyword evidence="4 7" id="KW-0812">Transmembrane</keyword>
<feature type="transmembrane region" description="Helical" evidence="7">
    <location>
        <begin position="267"/>
        <end position="287"/>
    </location>
</feature>
<feature type="transmembrane region" description="Helical" evidence="7">
    <location>
        <begin position="15"/>
        <end position="36"/>
    </location>
</feature>
<dbReference type="STRING" id="1045775.SAMN05216378_0188"/>
<reference evidence="10" key="1">
    <citation type="submission" date="2016-10" db="EMBL/GenBank/DDBJ databases">
        <authorList>
            <person name="Varghese N."/>
            <person name="Submissions S."/>
        </authorList>
    </citation>
    <scope>NUCLEOTIDE SEQUENCE [LARGE SCALE GENOMIC DNA]</scope>
    <source>
        <strain evidence="10">CGMCC 1.10784</strain>
    </source>
</reference>
<dbReference type="RefSeq" id="WP_245772830.1">
    <property type="nucleotide sequence ID" value="NZ_FOMT01000001.1"/>
</dbReference>
<evidence type="ECO:0000313" key="10">
    <source>
        <dbReference type="Proteomes" id="UP000198855"/>
    </source>
</evidence>
<evidence type="ECO:0000313" key="9">
    <source>
        <dbReference type="EMBL" id="SFD49507.1"/>
    </source>
</evidence>
<sequence length="302" mass="33732">MKQISTIRESKQDRIFLFCVYAGLSLVLVMVLYPLIYIVSSSFSSAAAVQSGKVWLWPVDPTLDGYIGVFKYNAVWTGFANSIFYTVGGTVLSVALTIMMAYPLSRKEMAGRRIWIWAILFAMLFNGGLIPFYLVVKDLGMLDSPLALIVPTALNVFSIIIAKTFFQTSLPNEIYEAAQLDGCGDFKFMISIAIPLSRPILAVLVLWAAVGQWNSYFNALIFLNSQSLYPLQLVLRQILVENKIDYSGMSATLDAQKLALMQNMETLLKYSLIVITTIPILIIYPFVQKHFVKGVMIGSVKE</sequence>
<feature type="transmembrane region" description="Helical" evidence="7">
    <location>
        <begin position="114"/>
        <end position="134"/>
    </location>
</feature>
<evidence type="ECO:0000256" key="2">
    <source>
        <dbReference type="ARBA" id="ARBA00022448"/>
    </source>
</evidence>
<dbReference type="SUPFAM" id="SSF161098">
    <property type="entry name" value="MetI-like"/>
    <property type="match status" value="1"/>
</dbReference>
<protein>
    <submittedName>
        <fullName evidence="9">Multiple sugar transport system permease protein/putative aldouronate transport system permease protein</fullName>
    </submittedName>
</protein>
<evidence type="ECO:0000256" key="6">
    <source>
        <dbReference type="ARBA" id="ARBA00023136"/>
    </source>
</evidence>